<dbReference type="PANTHER" id="PTHR11645:SF0">
    <property type="entry name" value="PYRROLINE-5-CARBOXYLATE REDUCTASE 3"/>
    <property type="match status" value="1"/>
</dbReference>
<evidence type="ECO:0000256" key="2">
    <source>
        <dbReference type="ARBA" id="ARBA00022857"/>
    </source>
</evidence>
<proteinExistence type="inferred from homology"/>
<keyword evidence="4" id="KW-0963">Cytoplasm</keyword>
<protein>
    <recommendedName>
        <fullName evidence="4 5">Pyrroline-5-carboxylate reductase</fullName>
        <shortName evidence="4">P5C reductase</shortName>
        <shortName evidence="4">P5CR</shortName>
        <ecNumber evidence="4 5">1.5.1.2</ecNumber>
    </recommendedName>
    <alternativeName>
        <fullName evidence="4">PCA reductase</fullName>
    </alternativeName>
</protein>
<evidence type="ECO:0000313" key="8">
    <source>
        <dbReference type="EMBL" id="GLX85192.1"/>
    </source>
</evidence>
<keyword evidence="4" id="KW-0641">Proline biosynthesis</keyword>
<dbReference type="HAMAP" id="MF_01925">
    <property type="entry name" value="P5C_reductase"/>
    <property type="match status" value="1"/>
</dbReference>
<name>A0ABQ6HC62_9GAMM</name>
<dbReference type="SUPFAM" id="SSF48179">
    <property type="entry name" value="6-phosphogluconate dehydrogenase C-terminal domain-like"/>
    <property type="match status" value="1"/>
</dbReference>
<dbReference type="InterPro" id="IPR000304">
    <property type="entry name" value="Pyrroline-COOH_reductase"/>
</dbReference>
<dbReference type="Proteomes" id="UP001157134">
    <property type="component" value="Unassembled WGS sequence"/>
</dbReference>
<reference evidence="8 9" key="1">
    <citation type="submission" date="2023-03" db="EMBL/GenBank/DDBJ databases">
        <title>Thalassotalea loyana LMG 22536T draft genome sequence.</title>
        <authorList>
            <person name="Sawabe T."/>
        </authorList>
    </citation>
    <scope>NUCLEOTIDE SEQUENCE [LARGE SCALE GENOMIC DNA]</scope>
    <source>
        <strain evidence="8 9">LMG 22536</strain>
    </source>
</reference>
<comment type="caution">
    <text evidence="8">The sequence shown here is derived from an EMBL/GenBank/DDBJ whole genome shotgun (WGS) entry which is preliminary data.</text>
</comment>
<dbReference type="Pfam" id="PF03807">
    <property type="entry name" value="F420_oxidored"/>
    <property type="match status" value="1"/>
</dbReference>
<dbReference type="Pfam" id="PF14748">
    <property type="entry name" value="P5CR_dimer"/>
    <property type="match status" value="1"/>
</dbReference>
<feature type="domain" description="Pyrroline-5-carboxylate reductase catalytic N-terminal" evidence="6">
    <location>
        <begin position="3"/>
        <end position="98"/>
    </location>
</feature>
<dbReference type="InterPro" id="IPR008927">
    <property type="entry name" value="6-PGluconate_DH-like_C_sf"/>
</dbReference>
<evidence type="ECO:0000256" key="1">
    <source>
        <dbReference type="ARBA" id="ARBA00005525"/>
    </source>
</evidence>
<dbReference type="SUPFAM" id="SSF51735">
    <property type="entry name" value="NAD(P)-binding Rossmann-fold domains"/>
    <property type="match status" value="1"/>
</dbReference>
<comment type="subcellular location">
    <subcellularLocation>
        <location evidence="4">Cytoplasm</location>
    </subcellularLocation>
</comment>
<comment type="similarity">
    <text evidence="1 4">Belongs to the pyrroline-5-carboxylate reductase family.</text>
</comment>
<organism evidence="8 9">
    <name type="scientific">Thalassotalea loyana</name>
    <dbReference type="NCBI Taxonomy" id="280483"/>
    <lineage>
        <taxon>Bacteria</taxon>
        <taxon>Pseudomonadati</taxon>
        <taxon>Pseudomonadota</taxon>
        <taxon>Gammaproteobacteria</taxon>
        <taxon>Alteromonadales</taxon>
        <taxon>Colwelliaceae</taxon>
        <taxon>Thalassotalea</taxon>
    </lineage>
</organism>
<evidence type="ECO:0000256" key="5">
    <source>
        <dbReference type="NCBIfam" id="TIGR00112"/>
    </source>
</evidence>
<dbReference type="Gene3D" id="3.40.50.720">
    <property type="entry name" value="NAD(P)-binding Rossmann-like Domain"/>
    <property type="match status" value="1"/>
</dbReference>
<dbReference type="PANTHER" id="PTHR11645">
    <property type="entry name" value="PYRROLINE-5-CARBOXYLATE REDUCTASE"/>
    <property type="match status" value="1"/>
</dbReference>
<comment type="pathway">
    <text evidence="4">Amino-acid biosynthesis; L-proline biosynthesis; L-proline from L-glutamate 5-semialdehyde: step 1/1.</text>
</comment>
<evidence type="ECO:0000259" key="6">
    <source>
        <dbReference type="Pfam" id="PF03807"/>
    </source>
</evidence>
<feature type="domain" description="Pyrroline-5-carboxylate reductase dimerisation" evidence="7">
    <location>
        <begin position="162"/>
        <end position="266"/>
    </location>
</feature>
<dbReference type="InterPro" id="IPR028939">
    <property type="entry name" value="P5C_Rdtase_cat_N"/>
</dbReference>
<dbReference type="PIRSF" id="PIRSF000193">
    <property type="entry name" value="Pyrrol-5-carb_rd"/>
    <property type="match status" value="1"/>
</dbReference>
<gene>
    <name evidence="4 8" type="primary">proC</name>
    <name evidence="8" type="ORF">tloyanaT_14440</name>
</gene>
<evidence type="ECO:0000256" key="3">
    <source>
        <dbReference type="ARBA" id="ARBA00023002"/>
    </source>
</evidence>
<dbReference type="InterPro" id="IPR036291">
    <property type="entry name" value="NAD(P)-bd_dom_sf"/>
</dbReference>
<dbReference type="NCBIfam" id="TIGR00112">
    <property type="entry name" value="proC"/>
    <property type="match status" value="1"/>
</dbReference>
<keyword evidence="3 4" id="KW-0560">Oxidoreductase</keyword>
<dbReference type="InterPro" id="IPR029036">
    <property type="entry name" value="P5CR_dimer"/>
</dbReference>
<comment type="catalytic activity">
    <reaction evidence="4">
        <text>L-proline + NADP(+) = (S)-1-pyrroline-5-carboxylate + NADPH + 2 H(+)</text>
        <dbReference type="Rhea" id="RHEA:14109"/>
        <dbReference type="ChEBI" id="CHEBI:15378"/>
        <dbReference type="ChEBI" id="CHEBI:17388"/>
        <dbReference type="ChEBI" id="CHEBI:57783"/>
        <dbReference type="ChEBI" id="CHEBI:58349"/>
        <dbReference type="ChEBI" id="CHEBI:60039"/>
        <dbReference type="EC" id="1.5.1.2"/>
    </reaction>
</comment>
<keyword evidence="2 4" id="KW-0521">NADP</keyword>
<dbReference type="Gene3D" id="1.10.3730.10">
    <property type="entry name" value="ProC C-terminal domain-like"/>
    <property type="match status" value="1"/>
</dbReference>
<dbReference type="EMBL" id="BSSV01000002">
    <property type="protein sequence ID" value="GLX85192.1"/>
    <property type="molecule type" value="Genomic_DNA"/>
</dbReference>
<sequence>MTKVAFIGAGNMNSAVILGLINAGFTPSDIMVTNPSPAKREALANAHGIRQSADNLEAAKFADVIVLGVKPHLITQVSQEIAQSVDVSKKCFISVAAGTTMAQIKQALNNLGSVIRVMPNTPSQLGLGVSGVYACENTSDEQKQIATKIMEAVGIVKWLDKEADIDNIIAVSGSGPAYFFLFMEAMETKAKALGFTDQEARALVQQTALGAAQMVVENDISIAQLRENVTSKGGTTQAALDTFRAGGLPELVDNAMDNAIARAKEMAKG</sequence>
<accession>A0ABQ6HC62</accession>
<comment type="catalytic activity">
    <reaction evidence="4">
        <text>L-proline + NAD(+) = (S)-1-pyrroline-5-carboxylate + NADH + 2 H(+)</text>
        <dbReference type="Rhea" id="RHEA:14105"/>
        <dbReference type="ChEBI" id="CHEBI:15378"/>
        <dbReference type="ChEBI" id="CHEBI:17388"/>
        <dbReference type="ChEBI" id="CHEBI:57540"/>
        <dbReference type="ChEBI" id="CHEBI:57945"/>
        <dbReference type="ChEBI" id="CHEBI:60039"/>
        <dbReference type="EC" id="1.5.1.2"/>
    </reaction>
</comment>
<evidence type="ECO:0000259" key="7">
    <source>
        <dbReference type="Pfam" id="PF14748"/>
    </source>
</evidence>
<evidence type="ECO:0000313" key="9">
    <source>
        <dbReference type="Proteomes" id="UP001157134"/>
    </source>
</evidence>
<dbReference type="RefSeq" id="WP_284297056.1">
    <property type="nucleotide sequence ID" value="NZ_BSSV01000002.1"/>
</dbReference>
<dbReference type="EC" id="1.5.1.2" evidence="4 5"/>
<keyword evidence="9" id="KW-1185">Reference proteome</keyword>
<comment type="function">
    <text evidence="4">Catalyzes the reduction of 1-pyrroline-5-carboxylate (PCA) to L-proline.</text>
</comment>
<keyword evidence="4" id="KW-0028">Amino-acid biosynthesis</keyword>
<evidence type="ECO:0000256" key="4">
    <source>
        <dbReference type="HAMAP-Rule" id="MF_01925"/>
    </source>
</evidence>